<feature type="domain" description="Pseudouridine synthase I TruA alpha/beta" evidence="6">
    <location>
        <begin position="144"/>
        <end position="246"/>
    </location>
</feature>
<comment type="catalytic activity">
    <reaction evidence="4 5">
        <text>uridine(38/39/40) in tRNA = pseudouridine(38/39/40) in tRNA</text>
        <dbReference type="Rhea" id="RHEA:22376"/>
        <dbReference type="Rhea" id="RHEA-COMP:10085"/>
        <dbReference type="Rhea" id="RHEA-COMP:10087"/>
        <dbReference type="ChEBI" id="CHEBI:65314"/>
        <dbReference type="ChEBI" id="CHEBI:65315"/>
        <dbReference type="EC" id="5.4.99.12"/>
    </reaction>
</comment>
<comment type="similarity">
    <text evidence="1 4 5">Belongs to the tRNA pseudouridine synthase TruA family.</text>
</comment>
<evidence type="ECO:0000313" key="7">
    <source>
        <dbReference type="EMBL" id="MEW9502748.1"/>
    </source>
</evidence>
<comment type="caution">
    <text evidence="7">The sequence shown here is derived from an EMBL/GenBank/DDBJ whole genome shotgun (WGS) entry which is preliminary data.</text>
</comment>
<dbReference type="EC" id="5.4.99.12" evidence="4"/>
<evidence type="ECO:0000256" key="3">
    <source>
        <dbReference type="ARBA" id="ARBA00023235"/>
    </source>
</evidence>
<sequence>MPRFKCIVSYDGSGFSGYQVQPNKRTVQCELERVLTDIHKGKKTRVTASGRTDAGVHAVGQVIHFDTDYQIPGEKWPVVLNQKLPNEIVVRHAAQVPETFHARFSVTGKEYRYVIDRGEVPTPFRRHYAVHHPLTLDLDLIREAAQQLIGEHDFTSFSSARTEVLDRVRTIERFDIIERGSEWIFIVKGNGFLYNMVRIMVGTLLDVGYGKFKPSDIRALLEAKDRTLAGKTAPAHGLYLWEVEYSDARRK</sequence>
<reference evidence="7 8" key="1">
    <citation type="journal article" date="1979" name="Int. J. Syst. Evol. Microbiol.">
        <title>Bacillus globisporus subsp. marinus subsp. nov.</title>
        <authorList>
            <person name="Liu H."/>
        </authorList>
    </citation>
    <scope>NUCLEOTIDE SEQUENCE [LARGE SCALE GENOMIC DNA]</scope>
    <source>
        <strain evidence="7 8">DSM 1297</strain>
    </source>
</reference>
<feature type="active site" description="Nucleophile" evidence="4">
    <location>
        <position position="53"/>
    </location>
</feature>
<gene>
    <name evidence="4 7" type="primary">truA</name>
    <name evidence="7" type="ORF">AB1471_13195</name>
</gene>
<dbReference type="InterPro" id="IPR020103">
    <property type="entry name" value="PsdUridine_synth_cat_dom_sf"/>
</dbReference>
<keyword evidence="3 4" id="KW-0413">Isomerase</keyword>
<keyword evidence="2 4" id="KW-0819">tRNA processing</keyword>
<dbReference type="Gene3D" id="3.30.70.660">
    <property type="entry name" value="Pseudouridine synthase I, catalytic domain, C-terminal subdomain"/>
    <property type="match status" value="1"/>
</dbReference>
<proteinExistence type="inferred from homology"/>
<dbReference type="InterPro" id="IPR020095">
    <property type="entry name" value="PsdUridine_synth_TruA_C"/>
</dbReference>
<evidence type="ECO:0000256" key="1">
    <source>
        <dbReference type="ARBA" id="ARBA00009375"/>
    </source>
</evidence>
<dbReference type="EMBL" id="JBFMIA010000014">
    <property type="protein sequence ID" value="MEW9502748.1"/>
    <property type="molecule type" value="Genomic_DNA"/>
</dbReference>
<evidence type="ECO:0000256" key="2">
    <source>
        <dbReference type="ARBA" id="ARBA00022694"/>
    </source>
</evidence>
<dbReference type="GO" id="GO:0160147">
    <property type="term" value="F:tRNA pseudouridine(38-40) synthase activity"/>
    <property type="evidence" value="ECO:0007669"/>
    <property type="project" value="UniProtKB-EC"/>
</dbReference>
<dbReference type="InterPro" id="IPR020094">
    <property type="entry name" value="TruA/RsuA/RluB/E/F_N"/>
</dbReference>
<evidence type="ECO:0000313" key="8">
    <source>
        <dbReference type="Proteomes" id="UP001556040"/>
    </source>
</evidence>
<dbReference type="RefSeq" id="WP_367780236.1">
    <property type="nucleotide sequence ID" value="NZ_JBFMIA010000014.1"/>
</dbReference>
<protein>
    <recommendedName>
        <fullName evidence="4">tRNA pseudouridine synthase A</fullName>
        <ecNumber evidence="4">5.4.99.12</ecNumber>
    </recommendedName>
    <alternativeName>
        <fullName evidence="4">tRNA pseudouridine(38-40) synthase</fullName>
    </alternativeName>
    <alternativeName>
        <fullName evidence="4">tRNA pseudouridylate synthase I</fullName>
    </alternativeName>
    <alternativeName>
        <fullName evidence="4">tRNA-uridine isomerase I</fullName>
    </alternativeName>
</protein>
<dbReference type="NCBIfam" id="TIGR00071">
    <property type="entry name" value="hisT_truA"/>
    <property type="match status" value="1"/>
</dbReference>
<feature type="domain" description="Pseudouridine synthase I TruA alpha/beta" evidence="6">
    <location>
        <begin position="7"/>
        <end position="104"/>
    </location>
</feature>
<keyword evidence="8" id="KW-1185">Reference proteome</keyword>
<comment type="function">
    <text evidence="4">Formation of pseudouridine at positions 38, 39 and 40 in the anticodon stem and loop of transfer RNAs.</text>
</comment>
<feature type="binding site" evidence="4">
    <location>
        <position position="111"/>
    </location>
    <ligand>
        <name>substrate</name>
    </ligand>
</feature>
<dbReference type="InterPro" id="IPR001406">
    <property type="entry name" value="PsdUridine_synth_TruA"/>
</dbReference>
<evidence type="ECO:0000256" key="5">
    <source>
        <dbReference type="RuleBase" id="RU003792"/>
    </source>
</evidence>
<dbReference type="Gene3D" id="3.30.70.580">
    <property type="entry name" value="Pseudouridine synthase I, catalytic domain, N-terminal subdomain"/>
    <property type="match status" value="1"/>
</dbReference>
<dbReference type="Proteomes" id="UP001556040">
    <property type="component" value="Unassembled WGS sequence"/>
</dbReference>
<dbReference type="PIRSF" id="PIRSF001430">
    <property type="entry name" value="tRNA_psdUrid_synth"/>
    <property type="match status" value="1"/>
</dbReference>
<dbReference type="HAMAP" id="MF_00171">
    <property type="entry name" value="TruA"/>
    <property type="match status" value="1"/>
</dbReference>
<comment type="caution">
    <text evidence="4">Lacks conserved residue(s) required for the propagation of feature annotation.</text>
</comment>
<evidence type="ECO:0000256" key="4">
    <source>
        <dbReference type="HAMAP-Rule" id="MF_00171"/>
    </source>
</evidence>
<dbReference type="PANTHER" id="PTHR11142">
    <property type="entry name" value="PSEUDOURIDYLATE SYNTHASE"/>
    <property type="match status" value="1"/>
</dbReference>
<dbReference type="CDD" id="cd02570">
    <property type="entry name" value="PseudoU_synth_EcTruA"/>
    <property type="match status" value="1"/>
</dbReference>
<dbReference type="PANTHER" id="PTHR11142:SF0">
    <property type="entry name" value="TRNA PSEUDOURIDINE SYNTHASE-LIKE 1"/>
    <property type="match status" value="1"/>
</dbReference>
<comment type="subunit">
    <text evidence="4">Homodimer.</text>
</comment>
<name>A0ABV3Q7H4_9BACL</name>
<dbReference type="InterPro" id="IPR020097">
    <property type="entry name" value="PsdUridine_synth_TruA_a/b_dom"/>
</dbReference>
<dbReference type="SUPFAM" id="SSF55120">
    <property type="entry name" value="Pseudouridine synthase"/>
    <property type="match status" value="1"/>
</dbReference>
<dbReference type="Pfam" id="PF01416">
    <property type="entry name" value="PseudoU_synth_1"/>
    <property type="match status" value="2"/>
</dbReference>
<accession>A0ABV3Q7H4</accession>
<evidence type="ECO:0000259" key="6">
    <source>
        <dbReference type="Pfam" id="PF01416"/>
    </source>
</evidence>
<organism evidence="7 8">
    <name type="scientific">Jeotgalibacillus marinus</name>
    <dbReference type="NCBI Taxonomy" id="86667"/>
    <lineage>
        <taxon>Bacteria</taxon>
        <taxon>Bacillati</taxon>
        <taxon>Bacillota</taxon>
        <taxon>Bacilli</taxon>
        <taxon>Bacillales</taxon>
        <taxon>Caryophanaceae</taxon>
        <taxon>Jeotgalibacillus</taxon>
    </lineage>
</organism>